<keyword evidence="3" id="KW-1185">Reference proteome</keyword>
<dbReference type="Proteomes" id="UP001214576">
    <property type="component" value="Unassembled WGS sequence"/>
</dbReference>
<proteinExistence type="predicted"/>
<feature type="compositionally biased region" description="Basic and acidic residues" evidence="1">
    <location>
        <begin position="54"/>
        <end position="63"/>
    </location>
</feature>
<protein>
    <submittedName>
        <fullName evidence="2">Uncharacterized protein</fullName>
    </submittedName>
</protein>
<accession>A0AAD4XZG3</accession>
<feature type="region of interest" description="Disordered" evidence="1">
    <location>
        <begin position="54"/>
        <end position="96"/>
    </location>
</feature>
<dbReference type="AlphaFoldDB" id="A0AAD4XZG3"/>
<evidence type="ECO:0000313" key="2">
    <source>
        <dbReference type="EMBL" id="KAI4529464.1"/>
    </source>
</evidence>
<sequence length="212" mass="23464">MKSLVNCFGIDLKGTVEPRKDKEGGLAKDTIHLPCPDIYQQQLLTLQVLVMKTSEEKKYKESNGRVPQISSRGTRRDTEPLAPTQEGGPAQGTRERTRGALNVVDEDSPEAPTSTVQHHQHEIYEQEAALEKELNRFRLERQLLGDASLNTGAKAGLWSDYRLPLPVKNILHISAKTAVCPSGLAAPPSFPTSGSGMPHQEQQLRFPDVRYS</sequence>
<name>A0AAD4XZG3_OVIAM</name>
<dbReference type="EMBL" id="JAKZEL010000028">
    <property type="protein sequence ID" value="KAI4529464.1"/>
    <property type="molecule type" value="Genomic_DNA"/>
</dbReference>
<reference evidence="2" key="1">
    <citation type="submission" date="2022-03" db="EMBL/GenBank/DDBJ databases">
        <title>Genomic analyses of argali, domestic sheep and their hybrids provide insights into chromosomal evolution, heterosis and genetic basis of agronomic traits.</title>
        <authorList>
            <person name="Li M."/>
        </authorList>
    </citation>
    <scope>NUCLEOTIDE SEQUENCE</scope>
    <source>
        <strain evidence="2">CAU-MHL-2022a</strain>
        <tissue evidence="2">Skin</tissue>
    </source>
</reference>
<comment type="caution">
    <text evidence="2">The sequence shown here is derived from an EMBL/GenBank/DDBJ whole genome shotgun (WGS) entry which is preliminary data.</text>
</comment>
<evidence type="ECO:0000313" key="3">
    <source>
        <dbReference type="Proteomes" id="UP001214576"/>
    </source>
</evidence>
<organism evidence="2 3">
    <name type="scientific">Ovis ammon polii</name>
    <dbReference type="NCBI Taxonomy" id="230172"/>
    <lineage>
        <taxon>Eukaryota</taxon>
        <taxon>Metazoa</taxon>
        <taxon>Chordata</taxon>
        <taxon>Craniata</taxon>
        <taxon>Vertebrata</taxon>
        <taxon>Euteleostomi</taxon>
        <taxon>Mammalia</taxon>
        <taxon>Eutheria</taxon>
        <taxon>Laurasiatheria</taxon>
        <taxon>Artiodactyla</taxon>
        <taxon>Ruminantia</taxon>
        <taxon>Pecora</taxon>
        <taxon>Bovidae</taxon>
        <taxon>Caprinae</taxon>
        <taxon>Ovis</taxon>
    </lineage>
</organism>
<gene>
    <name evidence="2" type="ORF">MG293_020712</name>
</gene>
<evidence type="ECO:0000256" key="1">
    <source>
        <dbReference type="SAM" id="MobiDB-lite"/>
    </source>
</evidence>
<feature type="compositionally biased region" description="Polar residues" evidence="1">
    <location>
        <begin position="191"/>
        <end position="203"/>
    </location>
</feature>
<feature type="region of interest" description="Disordered" evidence="1">
    <location>
        <begin position="185"/>
        <end position="212"/>
    </location>
</feature>